<name>A0A9W6PXH3_9ACTN</name>
<comment type="caution">
    <text evidence="2">The sequence shown here is derived from an EMBL/GenBank/DDBJ whole genome shotgun (WGS) entry which is preliminary data.</text>
</comment>
<gene>
    <name evidence="2" type="ORF">Arub01_29320</name>
</gene>
<organism evidence="2 3">
    <name type="scientific">Actinomadura rubrobrunea</name>
    <dbReference type="NCBI Taxonomy" id="115335"/>
    <lineage>
        <taxon>Bacteria</taxon>
        <taxon>Bacillati</taxon>
        <taxon>Actinomycetota</taxon>
        <taxon>Actinomycetes</taxon>
        <taxon>Streptosporangiales</taxon>
        <taxon>Thermomonosporaceae</taxon>
        <taxon>Actinomadura</taxon>
    </lineage>
</organism>
<evidence type="ECO:0000313" key="3">
    <source>
        <dbReference type="Proteomes" id="UP001165124"/>
    </source>
</evidence>
<dbReference type="Proteomes" id="UP001165124">
    <property type="component" value="Unassembled WGS sequence"/>
</dbReference>
<dbReference type="AlphaFoldDB" id="A0A9W6PXH3"/>
<feature type="domain" description="DUF1707" evidence="1">
    <location>
        <begin position="18"/>
        <end position="66"/>
    </location>
</feature>
<reference evidence="2" key="1">
    <citation type="submission" date="2023-02" db="EMBL/GenBank/DDBJ databases">
        <title>Actinomadura rubrobrunea NBRC 14622.</title>
        <authorList>
            <person name="Ichikawa N."/>
            <person name="Sato H."/>
            <person name="Tonouchi N."/>
        </authorList>
    </citation>
    <scope>NUCLEOTIDE SEQUENCE</scope>
    <source>
        <strain evidence="2">NBRC 14622</strain>
    </source>
</reference>
<sequence length="220" mass="22844">MDEPGRSSRPEDGDTGPDAVRDAVVARLNRACGQGLLSLREFSARVEEAHFAHTRDALERLVRDLPDEDAQAGTATAPDGAGEGSGIAWHVTPVGGLRRHGRWHVDRHLVSLSVVGGASLDLRDAQLTAPEVTLTKVSLVGGVTVCVPRGVRVVLAGGSLLSGAGLFGGRADDACEPLPPDAPTLRVRAFSLVGGVTVQSPPPHAVLETAAAREAPEDRA</sequence>
<accession>A0A9W6PXH3</accession>
<proteinExistence type="predicted"/>
<dbReference type="EMBL" id="BSRZ01000006">
    <property type="protein sequence ID" value="GLW64688.1"/>
    <property type="molecule type" value="Genomic_DNA"/>
</dbReference>
<dbReference type="InterPro" id="IPR012551">
    <property type="entry name" value="DUF1707_SHOCT-like"/>
</dbReference>
<evidence type="ECO:0000259" key="1">
    <source>
        <dbReference type="Pfam" id="PF08044"/>
    </source>
</evidence>
<evidence type="ECO:0000313" key="2">
    <source>
        <dbReference type="EMBL" id="GLW64688.1"/>
    </source>
</evidence>
<protein>
    <recommendedName>
        <fullName evidence="1">DUF1707 domain-containing protein</fullName>
    </recommendedName>
</protein>
<keyword evidence="3" id="KW-1185">Reference proteome</keyword>
<dbReference type="PANTHER" id="PTHR40763:SF4">
    <property type="entry name" value="DUF1707 DOMAIN-CONTAINING PROTEIN"/>
    <property type="match status" value="1"/>
</dbReference>
<dbReference type="RefSeq" id="WP_083951132.1">
    <property type="nucleotide sequence ID" value="NZ_BSRZ01000006.1"/>
</dbReference>
<dbReference type="Pfam" id="PF08044">
    <property type="entry name" value="DUF1707"/>
    <property type="match status" value="1"/>
</dbReference>
<dbReference type="PANTHER" id="PTHR40763">
    <property type="entry name" value="MEMBRANE PROTEIN-RELATED"/>
    <property type="match status" value="1"/>
</dbReference>